<dbReference type="EMBL" id="CP036280">
    <property type="protein sequence ID" value="QDU70878.1"/>
    <property type="molecule type" value="Genomic_DNA"/>
</dbReference>
<feature type="domain" description="Glutamyl/glutaminyl-tRNA synthetase class Ib anti-codon binding" evidence="12">
    <location>
        <begin position="341"/>
        <end position="440"/>
    </location>
</feature>
<evidence type="ECO:0000256" key="5">
    <source>
        <dbReference type="ARBA" id="ARBA00022840"/>
    </source>
</evidence>
<keyword evidence="6 9" id="KW-0648">Protein biosynthesis</keyword>
<dbReference type="KEGG" id="mcad:Pan265_07190"/>
<protein>
    <recommendedName>
        <fullName evidence="9">Glutamine--tRNA ligase</fullName>
        <ecNumber evidence="9">6.1.1.18</ecNumber>
    </recommendedName>
    <alternativeName>
        <fullName evidence="9">Glutaminyl-tRNA synthetase</fullName>
        <shortName evidence="9">GlnRS</shortName>
    </alternativeName>
</protein>
<dbReference type="Pfam" id="PF00749">
    <property type="entry name" value="tRNA-synt_1c"/>
    <property type="match status" value="1"/>
</dbReference>
<dbReference type="PANTHER" id="PTHR43097">
    <property type="entry name" value="GLUTAMINE-TRNA LIGASE"/>
    <property type="match status" value="1"/>
</dbReference>
<dbReference type="InterPro" id="IPR000924">
    <property type="entry name" value="Glu/Gln-tRNA-synth"/>
</dbReference>
<accession>A0A518BV74</accession>
<dbReference type="Pfam" id="PF03950">
    <property type="entry name" value="tRNA-synt_1c_C"/>
    <property type="match status" value="1"/>
</dbReference>
<evidence type="ECO:0000256" key="8">
    <source>
        <dbReference type="ARBA" id="ARBA00048270"/>
    </source>
</evidence>
<dbReference type="RefSeq" id="WP_145445018.1">
    <property type="nucleotide sequence ID" value="NZ_CP036280.1"/>
</dbReference>
<dbReference type="GO" id="GO:0004819">
    <property type="term" value="F:glutamine-tRNA ligase activity"/>
    <property type="evidence" value="ECO:0007669"/>
    <property type="project" value="UniProtKB-UniRule"/>
</dbReference>
<evidence type="ECO:0000313" key="14">
    <source>
        <dbReference type="EMBL" id="QDU70878.1"/>
    </source>
</evidence>
<evidence type="ECO:0000259" key="12">
    <source>
        <dbReference type="Pfam" id="PF03950"/>
    </source>
</evidence>
<dbReference type="PROSITE" id="PS00178">
    <property type="entry name" value="AA_TRNA_LIGASE_I"/>
    <property type="match status" value="1"/>
</dbReference>
<dbReference type="InterPro" id="IPR020056">
    <property type="entry name" value="Rbsml_bL25/Gln-tRNA_synth_N"/>
</dbReference>
<evidence type="ECO:0000256" key="4">
    <source>
        <dbReference type="ARBA" id="ARBA00022741"/>
    </source>
</evidence>
<evidence type="ECO:0000256" key="9">
    <source>
        <dbReference type="HAMAP-Rule" id="MF_00126"/>
    </source>
</evidence>
<dbReference type="InterPro" id="IPR014729">
    <property type="entry name" value="Rossmann-like_a/b/a_fold"/>
</dbReference>
<dbReference type="Proteomes" id="UP000320386">
    <property type="component" value="Chromosome"/>
</dbReference>
<comment type="subcellular location">
    <subcellularLocation>
        <location evidence="9">Cytoplasm</location>
    </subcellularLocation>
</comment>
<dbReference type="InterPro" id="IPR001412">
    <property type="entry name" value="aa-tRNA-synth_I_CS"/>
</dbReference>
<evidence type="ECO:0000256" key="3">
    <source>
        <dbReference type="ARBA" id="ARBA00022598"/>
    </source>
</evidence>
<evidence type="ECO:0000259" key="11">
    <source>
        <dbReference type="Pfam" id="PF00749"/>
    </source>
</evidence>
<feature type="short sequence motif" description="'HIGH' region" evidence="9">
    <location>
        <begin position="35"/>
        <end position="45"/>
    </location>
</feature>
<organism evidence="14 15">
    <name type="scientific">Mucisphaera calidilacus</name>
    <dbReference type="NCBI Taxonomy" id="2527982"/>
    <lineage>
        <taxon>Bacteria</taxon>
        <taxon>Pseudomonadati</taxon>
        <taxon>Planctomycetota</taxon>
        <taxon>Phycisphaerae</taxon>
        <taxon>Phycisphaerales</taxon>
        <taxon>Phycisphaeraceae</taxon>
        <taxon>Mucisphaera</taxon>
    </lineage>
</organism>
<dbReference type="GO" id="GO:0005524">
    <property type="term" value="F:ATP binding"/>
    <property type="evidence" value="ECO:0007669"/>
    <property type="project" value="UniProtKB-UniRule"/>
</dbReference>
<evidence type="ECO:0000259" key="13">
    <source>
        <dbReference type="Pfam" id="PF20974"/>
    </source>
</evidence>
<dbReference type="NCBIfam" id="TIGR00440">
    <property type="entry name" value="glnS"/>
    <property type="match status" value="1"/>
</dbReference>
<dbReference type="SUPFAM" id="SSF52374">
    <property type="entry name" value="Nucleotidylyl transferase"/>
    <property type="match status" value="1"/>
</dbReference>
<sequence>MTQTEERALNFIEQAIEEHNRVGRFGGAVVTRFPPEPNGFLHIGHAKAICIDFGLAAKYGGRCHLRFDDTNPAKEEQAYIDAIREDVRWLGFDWGEHEYYASDYFEQLYLWAERLIEAGQAYVEDLSMEEIRAHRGTLTEPGRPSPYRDRSVEENLDLFRRMRAGEFPNGARVLRAKIDMASPNLNLRDPVMYRILHEAHPRTGDAWCLYPMYDWAHGQSDSIEGVTHSLCSLEFEAHRPLYEWFVERLGIHAPQQMEFARGNITYMITSKRKLRRLIDEGIVSGWDDPRMPTLRGMRRRGYTPEAIRRFWDEAGVAKRVNNIAFSKLESVLRDDLNKRSQRRMAVLDPIRVVITNYPEGQVEMMSVVNNPEDPGAGRREVPFSGALFIERDDFMEDPPKKFFRLGPGREVRLRSGYWIRCEDYVKDAEGKVTELRCTYDPQTRGGESPPADAEGKVRKVKGTLHWVSAAHAVDAEVRVYDHLFTRENPEEGELAENVNPDSLRVLTGCKLEPALSEAGVGEPVQFERLGYFTKDPDSSAGGLVFNRTATLKDSWAKAQKKG</sequence>
<dbReference type="FunFam" id="3.40.50.620:FF:000037">
    <property type="entry name" value="Glutamine--tRNA ligase cytoplasmic"/>
    <property type="match status" value="1"/>
</dbReference>
<dbReference type="InterPro" id="IPR004514">
    <property type="entry name" value="Gln-tRNA-synth"/>
</dbReference>
<feature type="domain" description="Glutamyl/glutaminyl-tRNA synthetase class Ib catalytic" evidence="11">
    <location>
        <begin position="29"/>
        <end position="337"/>
    </location>
</feature>
<evidence type="ECO:0000256" key="10">
    <source>
        <dbReference type="RuleBase" id="RU363037"/>
    </source>
</evidence>
<keyword evidence="3 9" id="KW-0436">Ligase</keyword>
<dbReference type="Gene3D" id="3.40.50.620">
    <property type="entry name" value="HUPs"/>
    <property type="match status" value="1"/>
</dbReference>
<dbReference type="InterPro" id="IPR011035">
    <property type="entry name" value="Ribosomal_bL25/Gln-tRNA_synth"/>
</dbReference>
<evidence type="ECO:0000256" key="7">
    <source>
        <dbReference type="ARBA" id="ARBA00023146"/>
    </source>
</evidence>
<dbReference type="EC" id="6.1.1.18" evidence="9"/>
<feature type="short sequence motif" description="'KMSKS' region" evidence="9">
    <location>
        <begin position="268"/>
        <end position="272"/>
    </location>
</feature>
<evidence type="ECO:0000256" key="1">
    <source>
        <dbReference type="ARBA" id="ARBA00005594"/>
    </source>
</evidence>
<dbReference type="SUPFAM" id="SSF50715">
    <property type="entry name" value="Ribosomal protein L25-like"/>
    <property type="match status" value="1"/>
</dbReference>
<gene>
    <name evidence="9 14" type="primary">glnS</name>
    <name evidence="14" type="ORF">Pan265_07190</name>
</gene>
<name>A0A518BV74_9BACT</name>
<reference evidence="14 15" key="1">
    <citation type="submission" date="2019-02" db="EMBL/GenBank/DDBJ databases">
        <title>Deep-cultivation of Planctomycetes and their phenomic and genomic characterization uncovers novel biology.</title>
        <authorList>
            <person name="Wiegand S."/>
            <person name="Jogler M."/>
            <person name="Boedeker C."/>
            <person name="Pinto D."/>
            <person name="Vollmers J."/>
            <person name="Rivas-Marin E."/>
            <person name="Kohn T."/>
            <person name="Peeters S.H."/>
            <person name="Heuer A."/>
            <person name="Rast P."/>
            <person name="Oberbeckmann S."/>
            <person name="Bunk B."/>
            <person name="Jeske O."/>
            <person name="Meyerdierks A."/>
            <person name="Storesund J.E."/>
            <person name="Kallscheuer N."/>
            <person name="Luecker S."/>
            <person name="Lage O.M."/>
            <person name="Pohl T."/>
            <person name="Merkel B.J."/>
            <person name="Hornburger P."/>
            <person name="Mueller R.-W."/>
            <person name="Bruemmer F."/>
            <person name="Labrenz M."/>
            <person name="Spormann A.M."/>
            <person name="Op den Camp H."/>
            <person name="Overmann J."/>
            <person name="Amann R."/>
            <person name="Jetten M.S.M."/>
            <person name="Mascher T."/>
            <person name="Medema M.H."/>
            <person name="Devos D.P."/>
            <person name="Kaster A.-K."/>
            <person name="Ovreas L."/>
            <person name="Rohde M."/>
            <person name="Galperin M.Y."/>
            <person name="Jogler C."/>
        </authorList>
    </citation>
    <scope>NUCLEOTIDE SEQUENCE [LARGE SCALE GENOMIC DNA]</scope>
    <source>
        <strain evidence="14 15">Pan265</strain>
    </source>
</reference>
<dbReference type="Pfam" id="PF20974">
    <property type="entry name" value="tRNA-synt_1c_C2"/>
    <property type="match status" value="1"/>
</dbReference>
<keyword evidence="4 9" id="KW-0547">Nucleotide-binding</keyword>
<feature type="domain" description="tRNA synthetases class I (E and Q) anti-codon binding" evidence="13">
    <location>
        <begin position="463"/>
        <end position="535"/>
    </location>
</feature>
<dbReference type="OrthoDB" id="9801560at2"/>
<comment type="subunit">
    <text evidence="9">Monomer.</text>
</comment>
<dbReference type="FunFam" id="2.40.240.10:FF:000001">
    <property type="entry name" value="Glutamine--tRNA ligase"/>
    <property type="match status" value="1"/>
</dbReference>
<dbReference type="GO" id="GO:0006425">
    <property type="term" value="P:glutaminyl-tRNA aminoacylation"/>
    <property type="evidence" value="ECO:0007669"/>
    <property type="project" value="UniProtKB-UniRule"/>
</dbReference>
<feature type="binding site" evidence="9">
    <location>
        <position position="213"/>
    </location>
    <ligand>
        <name>L-glutamine</name>
        <dbReference type="ChEBI" id="CHEBI:58359"/>
    </ligand>
</feature>
<dbReference type="Gene3D" id="2.40.240.10">
    <property type="entry name" value="Ribosomal Protein L25, Chain P"/>
    <property type="match status" value="2"/>
</dbReference>
<keyword evidence="15" id="KW-1185">Reference proteome</keyword>
<dbReference type="NCBIfam" id="NF011291">
    <property type="entry name" value="PRK14703.1"/>
    <property type="match status" value="1"/>
</dbReference>
<dbReference type="HAMAP" id="MF_00126">
    <property type="entry name" value="Gln_tRNA_synth"/>
    <property type="match status" value="1"/>
</dbReference>
<feature type="binding site" evidence="9">
    <location>
        <begin position="42"/>
        <end position="48"/>
    </location>
    <ligand>
        <name>ATP</name>
        <dbReference type="ChEBI" id="CHEBI:30616"/>
    </ligand>
</feature>
<evidence type="ECO:0000313" key="15">
    <source>
        <dbReference type="Proteomes" id="UP000320386"/>
    </source>
</evidence>
<dbReference type="InterPro" id="IPR050132">
    <property type="entry name" value="Gln/Glu-tRNA_Ligase"/>
</dbReference>
<dbReference type="GO" id="GO:0006424">
    <property type="term" value="P:glutamyl-tRNA aminoacylation"/>
    <property type="evidence" value="ECO:0007669"/>
    <property type="project" value="UniProtKB-UniRule"/>
</dbReference>
<evidence type="ECO:0000256" key="6">
    <source>
        <dbReference type="ARBA" id="ARBA00022917"/>
    </source>
</evidence>
<keyword evidence="5 9" id="KW-0067">ATP-binding</keyword>
<comment type="similarity">
    <text evidence="1 9 10">Belongs to the class-I aminoacyl-tRNA synthetase family.</text>
</comment>
<comment type="caution">
    <text evidence="9">Lacks conserved residue(s) required for the propagation of feature annotation.</text>
</comment>
<dbReference type="PRINTS" id="PR00987">
    <property type="entry name" value="TRNASYNTHGLU"/>
</dbReference>
<keyword evidence="2 9" id="KW-0963">Cytoplasm</keyword>
<comment type="catalytic activity">
    <reaction evidence="8 9">
        <text>tRNA(Gln) + L-glutamine + ATP = L-glutaminyl-tRNA(Gln) + AMP + diphosphate</text>
        <dbReference type="Rhea" id="RHEA:20121"/>
        <dbReference type="Rhea" id="RHEA-COMP:9662"/>
        <dbReference type="Rhea" id="RHEA-COMP:9681"/>
        <dbReference type="ChEBI" id="CHEBI:30616"/>
        <dbReference type="ChEBI" id="CHEBI:33019"/>
        <dbReference type="ChEBI" id="CHEBI:58359"/>
        <dbReference type="ChEBI" id="CHEBI:78442"/>
        <dbReference type="ChEBI" id="CHEBI:78521"/>
        <dbReference type="ChEBI" id="CHEBI:456215"/>
        <dbReference type="EC" id="6.1.1.18"/>
    </reaction>
</comment>
<dbReference type="PANTHER" id="PTHR43097:SF5">
    <property type="entry name" value="GLUTAMATE--TRNA LIGASE"/>
    <property type="match status" value="1"/>
</dbReference>
<evidence type="ECO:0000256" key="2">
    <source>
        <dbReference type="ARBA" id="ARBA00022490"/>
    </source>
</evidence>
<dbReference type="InterPro" id="IPR049437">
    <property type="entry name" value="tRNA-synt_1c_C2"/>
</dbReference>
<proteinExistence type="inferred from homology"/>
<dbReference type="InterPro" id="IPR022861">
    <property type="entry name" value="Gln_tRNA_ligase_bac"/>
</dbReference>
<dbReference type="AlphaFoldDB" id="A0A518BV74"/>
<dbReference type="GO" id="GO:0005829">
    <property type="term" value="C:cytosol"/>
    <property type="evidence" value="ECO:0007669"/>
    <property type="project" value="TreeGrafter"/>
</dbReference>
<feature type="binding site" evidence="9">
    <location>
        <position position="68"/>
    </location>
    <ligand>
        <name>L-glutamine</name>
        <dbReference type="ChEBI" id="CHEBI:58359"/>
    </ligand>
</feature>
<keyword evidence="7 9" id="KW-0030">Aminoacyl-tRNA synthetase</keyword>
<feature type="binding site" evidence="9">
    <location>
        <begin position="36"/>
        <end position="38"/>
    </location>
    <ligand>
        <name>ATP</name>
        <dbReference type="ChEBI" id="CHEBI:30616"/>
    </ligand>
</feature>
<dbReference type="InterPro" id="IPR020059">
    <property type="entry name" value="Glu/Gln-tRNA-synth_Ib_codon-bd"/>
</dbReference>
<dbReference type="InterPro" id="IPR020058">
    <property type="entry name" value="Glu/Gln-tRNA-synth_Ib_cat-dom"/>
</dbReference>